<name>A0A955L3K2_9BACT</name>
<dbReference type="Proteomes" id="UP000782843">
    <property type="component" value="Unassembled WGS sequence"/>
</dbReference>
<reference evidence="1" key="1">
    <citation type="submission" date="2020-04" db="EMBL/GenBank/DDBJ databases">
        <authorList>
            <person name="Zhang T."/>
        </authorList>
    </citation>
    <scope>NUCLEOTIDE SEQUENCE</scope>
    <source>
        <strain evidence="1">HKST-UBA10</strain>
    </source>
</reference>
<sequence length="197" mass="21539">MEGGIKDFYAPGSLVGHQIQYDDTRSQRISPGIVCEARVTLLSPGVGNNMDNLLMVCAGRVSEQVGNGYEPRLVRIVIPGQQNTEHEGSLMLIENNGFDHPDVTAGAIFNNVSVLQGTGGEVGQTLEQVIIPRLFSALTRLNGIINGDQQLAENPIPIRFRENQILRTVNPVSPKHLLAMCNAMLGKETKDRFSIEF</sequence>
<organism evidence="1 2">
    <name type="scientific">Candidatus Dojkabacteria bacterium</name>
    <dbReference type="NCBI Taxonomy" id="2099670"/>
    <lineage>
        <taxon>Bacteria</taxon>
        <taxon>Candidatus Dojkabacteria</taxon>
    </lineage>
</organism>
<dbReference type="EMBL" id="JAGQLG010000091">
    <property type="protein sequence ID" value="MCA9382249.1"/>
    <property type="molecule type" value="Genomic_DNA"/>
</dbReference>
<evidence type="ECO:0000313" key="1">
    <source>
        <dbReference type="EMBL" id="MCA9382249.1"/>
    </source>
</evidence>
<gene>
    <name evidence="1" type="ORF">KC660_02465</name>
</gene>
<protein>
    <submittedName>
        <fullName evidence="1">Uncharacterized protein</fullName>
    </submittedName>
</protein>
<dbReference type="AlphaFoldDB" id="A0A955L3K2"/>
<evidence type="ECO:0000313" key="2">
    <source>
        <dbReference type="Proteomes" id="UP000782843"/>
    </source>
</evidence>
<proteinExistence type="predicted"/>
<accession>A0A955L3K2</accession>
<comment type="caution">
    <text evidence="1">The sequence shown here is derived from an EMBL/GenBank/DDBJ whole genome shotgun (WGS) entry which is preliminary data.</text>
</comment>
<reference evidence="1" key="2">
    <citation type="journal article" date="2021" name="Microbiome">
        <title>Successional dynamics and alternative stable states in a saline activated sludge microbial community over 9 years.</title>
        <authorList>
            <person name="Wang Y."/>
            <person name="Ye J."/>
            <person name="Ju F."/>
            <person name="Liu L."/>
            <person name="Boyd J.A."/>
            <person name="Deng Y."/>
            <person name="Parks D.H."/>
            <person name="Jiang X."/>
            <person name="Yin X."/>
            <person name="Woodcroft B.J."/>
            <person name="Tyson G.W."/>
            <person name="Hugenholtz P."/>
            <person name="Polz M.F."/>
            <person name="Zhang T."/>
        </authorList>
    </citation>
    <scope>NUCLEOTIDE SEQUENCE</scope>
    <source>
        <strain evidence="1">HKST-UBA10</strain>
    </source>
</reference>